<evidence type="ECO:0000256" key="5">
    <source>
        <dbReference type="SAM" id="SignalP"/>
    </source>
</evidence>
<dbReference type="Proteomes" id="UP000281094">
    <property type="component" value="Unassembled WGS sequence"/>
</dbReference>
<reference evidence="7 8" key="1">
    <citation type="submission" date="2018-10" db="EMBL/GenBank/DDBJ databases">
        <title>Notoacmeibacter sp. M2BS9Y-3-1, whole genome shotgun sequence.</title>
        <authorList>
            <person name="Tuo L."/>
        </authorList>
    </citation>
    <scope>NUCLEOTIDE SEQUENCE [LARGE SCALE GENOMIC DNA]</scope>
    <source>
        <strain evidence="7 8">M2BS9Y-3-1</strain>
    </source>
</reference>
<evidence type="ECO:0000256" key="3">
    <source>
        <dbReference type="ARBA" id="ARBA00023004"/>
    </source>
</evidence>
<keyword evidence="3 4" id="KW-0408">Iron</keyword>
<dbReference type="EMBL" id="RCWN01000001">
    <property type="protein sequence ID" value="RLQ87138.1"/>
    <property type="molecule type" value="Genomic_DNA"/>
</dbReference>
<dbReference type="SUPFAM" id="SSF46626">
    <property type="entry name" value="Cytochrome c"/>
    <property type="match status" value="1"/>
</dbReference>
<dbReference type="InterPro" id="IPR009056">
    <property type="entry name" value="Cyt_c-like_dom"/>
</dbReference>
<organism evidence="7 8">
    <name type="scientific">Notoacmeibacter ruber</name>
    <dbReference type="NCBI Taxonomy" id="2670375"/>
    <lineage>
        <taxon>Bacteria</taxon>
        <taxon>Pseudomonadati</taxon>
        <taxon>Pseudomonadota</taxon>
        <taxon>Alphaproteobacteria</taxon>
        <taxon>Hyphomicrobiales</taxon>
        <taxon>Notoacmeibacteraceae</taxon>
        <taxon>Notoacmeibacter</taxon>
    </lineage>
</organism>
<feature type="signal peptide" evidence="5">
    <location>
        <begin position="1"/>
        <end position="22"/>
    </location>
</feature>
<sequence length="467" mass="50568">MKPIILSLFCTALLGFAPISQAEDLFDERARQDPLVDGSFSGALSGTQLETFRQAGETLFTARFTSADGAGRPMATQAIIPTKRKRSVPSQFQRLAGMDSNSCASCHRDPNPGGAGDFSVNVFVSEGFNQADFDTTDPQFSNERNTNHLFGAGLVELLAREMTADLQAIREEALIEARRSGESVTKPLSTKGVDFGTIMAAPDGMIDLSGLDGVDTDLVIRPFGHKGVMTSLRQFSVNAANHHHGMQAVERFGSRWTGEADFDGDGLGNEIGEAEIAALVAWQAGLPAPARRDDLDAADAARVANGERLFSDLGCASCHRPALPLEDLTFIDPGPVDAAGTMRPGEGVDRRYDLSTAARNLLRDEKGRVMVPLYGDLKRHRIVDQQVDGFGNELLAQRFVERDVFQTTELWGVGSTAPYGHRGDMTTLTEAIEAHGGDARKPRDAFIELGEKERSDIVGFLRTLVIR</sequence>
<dbReference type="RefSeq" id="WP_121644106.1">
    <property type="nucleotide sequence ID" value="NZ_RCWN01000001.1"/>
</dbReference>
<dbReference type="Gene3D" id="1.10.760.10">
    <property type="entry name" value="Cytochrome c-like domain"/>
    <property type="match status" value="1"/>
</dbReference>
<keyword evidence="1 4" id="KW-0349">Heme</keyword>
<dbReference type="AlphaFoldDB" id="A0A3L7J8T2"/>
<keyword evidence="5" id="KW-0732">Signal</keyword>
<feature type="chain" id="PRO_5017949102" description="Cytochrome c domain-containing protein" evidence="5">
    <location>
        <begin position="23"/>
        <end position="467"/>
    </location>
</feature>
<evidence type="ECO:0000256" key="2">
    <source>
        <dbReference type="ARBA" id="ARBA00022723"/>
    </source>
</evidence>
<dbReference type="PANTHER" id="PTHR30600">
    <property type="entry name" value="CYTOCHROME C PEROXIDASE-RELATED"/>
    <property type="match status" value="1"/>
</dbReference>
<gene>
    <name evidence="7" type="ORF">D8780_01815</name>
</gene>
<dbReference type="GO" id="GO:0046872">
    <property type="term" value="F:metal ion binding"/>
    <property type="evidence" value="ECO:0007669"/>
    <property type="project" value="UniProtKB-KW"/>
</dbReference>
<evidence type="ECO:0000256" key="1">
    <source>
        <dbReference type="ARBA" id="ARBA00022617"/>
    </source>
</evidence>
<keyword evidence="8" id="KW-1185">Reference proteome</keyword>
<evidence type="ECO:0000313" key="8">
    <source>
        <dbReference type="Proteomes" id="UP000281094"/>
    </source>
</evidence>
<keyword evidence="2 4" id="KW-0479">Metal-binding</keyword>
<evidence type="ECO:0000313" key="7">
    <source>
        <dbReference type="EMBL" id="RLQ87138.1"/>
    </source>
</evidence>
<dbReference type="InterPro" id="IPR051395">
    <property type="entry name" value="Cytochrome_c_Peroxidase/MauG"/>
</dbReference>
<comment type="caution">
    <text evidence="7">The sequence shown here is derived from an EMBL/GenBank/DDBJ whole genome shotgun (WGS) entry which is preliminary data.</text>
</comment>
<dbReference type="InterPro" id="IPR010538">
    <property type="entry name" value="DHOR"/>
</dbReference>
<dbReference type="PANTHER" id="PTHR30600:SF4">
    <property type="entry name" value="CYTOCHROME C DOMAIN-CONTAINING PROTEIN"/>
    <property type="match status" value="1"/>
</dbReference>
<dbReference type="Pfam" id="PF06537">
    <property type="entry name" value="DHOR"/>
    <property type="match status" value="1"/>
</dbReference>
<evidence type="ECO:0000256" key="4">
    <source>
        <dbReference type="PROSITE-ProRule" id="PRU00433"/>
    </source>
</evidence>
<evidence type="ECO:0000259" key="6">
    <source>
        <dbReference type="PROSITE" id="PS51007"/>
    </source>
</evidence>
<feature type="domain" description="Cytochrome c" evidence="6">
    <location>
        <begin position="301"/>
        <end position="465"/>
    </location>
</feature>
<dbReference type="PROSITE" id="PS51007">
    <property type="entry name" value="CYTC"/>
    <property type="match status" value="1"/>
</dbReference>
<proteinExistence type="predicted"/>
<name>A0A3L7J8T2_9HYPH</name>
<dbReference type="GO" id="GO:0009055">
    <property type="term" value="F:electron transfer activity"/>
    <property type="evidence" value="ECO:0007669"/>
    <property type="project" value="InterPro"/>
</dbReference>
<accession>A0A3L7J8T2</accession>
<protein>
    <recommendedName>
        <fullName evidence="6">Cytochrome c domain-containing protein</fullName>
    </recommendedName>
</protein>
<dbReference type="InterPro" id="IPR036909">
    <property type="entry name" value="Cyt_c-like_dom_sf"/>
</dbReference>
<dbReference type="GO" id="GO:0004130">
    <property type="term" value="F:cytochrome-c peroxidase activity"/>
    <property type="evidence" value="ECO:0007669"/>
    <property type="project" value="TreeGrafter"/>
</dbReference>
<dbReference type="GO" id="GO:0020037">
    <property type="term" value="F:heme binding"/>
    <property type="evidence" value="ECO:0007669"/>
    <property type="project" value="InterPro"/>
</dbReference>